<reference evidence="1 2" key="1">
    <citation type="submission" date="2019-07" db="EMBL/GenBank/DDBJ databases">
        <title>Aquicoccus porphyridii gen. nov., sp. nov., isolated from a small marine red alga, Porphyridium marinum.</title>
        <authorList>
            <person name="Liu L."/>
        </authorList>
    </citation>
    <scope>NUCLEOTIDE SEQUENCE [LARGE SCALE GENOMIC DNA]</scope>
    <source>
        <strain evidence="1 2">L1 8-17</strain>
    </source>
</reference>
<gene>
    <name evidence="1" type="ORF">FLO80_04485</name>
</gene>
<dbReference type="Gene3D" id="2.150.10.10">
    <property type="entry name" value="Serralysin-like metalloprotease, C-terminal"/>
    <property type="match status" value="1"/>
</dbReference>
<sequence>MRWSGVCWARAAWLGLLVALLAAGMVRGEERRVHFFGNSLIHHLSDTDETAVPHWLAAMAQAGGHEFAASGQWGFLRDFVAAGPAANWSFRRVARAWRGGAFDPAGFDAIVVNPANFIQYQSPDRPYDGDNPDGASPLSAMLELIDAQVRGTPLYLYEGWADMGTFSRGFPPSRRALGRYHAFNMGEYHQWYEDFAATLRRERPEQPIVLIPVARVLSDLMSAPPLDGLGAEVFYSDNAPHGTPVTYLLAAAVTYRALYGEAAPGDMDLPDTIPAEVREDWPALVARISELVGGQEEAGAGAVQQAGAATQADGQAGAQGVGLADPALAMGLNGIADWSTQHPFVDLMKTARPWLGHEGDDWGAWDAARLADEGYLDQNGWPRRIPPGVDRIESFILTDQPEAASDLAGRYRVRWQGAGRLELGGRARRVEHGQNEAWFLYAPGEGLVSIAITETDPEGTGDHIRDIEVVREDQVVLHDLGVTFNPDWIARIADLRNLRFMDWMFTNDSPVTSWEMAPRTGDFSYVWRGVPVEVMVDLANLVGADPWFNMPHMADDDYVERFAEAVHDRLDPRLHVWVEYSNEMWNLGFPQAQWAVRQARERWGEAAGDDAWMQFTGMRAAEVMRVWGGVFSGEDAARLRRVVAVHTGWMGLEEPLLRAPLWMEEQGASGFSPAAHFDAYAVSGYFGFELGNEGEEGRLDDLRRWIAESREAAEAGPRSEGLRRKALEAAIAPVRFDAAIARAARAVREGSLAEVTGTLWPYHRGVARRHGFDLVMYEGGTHAVAHGGASGDEELTGFFRVFNYSDEMAALYAEVLEAWEAQGGQLFNAFVDVAPPSRFGSWGALRHLQDDNPRWDVLMAHNARGTGQEGRAPGAFLHGRVIRGGPGDAVLNGTGKADILIAGPGDDRLVSGGGGDFLHGGAGADLAVLPGLRAEYQFAMEGGRLLAMRGAETHRLLSIESLEFEGEPGRVYRLELPG</sequence>
<evidence type="ECO:0000313" key="2">
    <source>
        <dbReference type="Proteomes" id="UP000325291"/>
    </source>
</evidence>
<dbReference type="SUPFAM" id="SSF51120">
    <property type="entry name" value="beta-Roll"/>
    <property type="match status" value="1"/>
</dbReference>
<organism evidence="1 2">
    <name type="scientific">Aquicoccus porphyridii</name>
    <dbReference type="NCBI Taxonomy" id="1852029"/>
    <lineage>
        <taxon>Bacteria</taxon>
        <taxon>Pseudomonadati</taxon>
        <taxon>Pseudomonadota</taxon>
        <taxon>Alphaproteobacteria</taxon>
        <taxon>Rhodobacterales</taxon>
        <taxon>Paracoccaceae</taxon>
        <taxon>Aquicoccus</taxon>
    </lineage>
</organism>
<proteinExistence type="predicted"/>
<protein>
    <submittedName>
        <fullName evidence="1">Calcium-binding protein</fullName>
    </submittedName>
</protein>
<dbReference type="GO" id="GO:0005509">
    <property type="term" value="F:calcium ion binding"/>
    <property type="evidence" value="ECO:0007669"/>
    <property type="project" value="InterPro"/>
</dbReference>
<dbReference type="Proteomes" id="UP000325291">
    <property type="component" value="Unassembled WGS sequence"/>
</dbReference>
<dbReference type="RefSeq" id="WP_146611009.1">
    <property type="nucleotide sequence ID" value="NZ_VINQ01000002.1"/>
</dbReference>
<evidence type="ECO:0000313" key="1">
    <source>
        <dbReference type="EMBL" id="KAA0920371.1"/>
    </source>
</evidence>
<dbReference type="InterPro" id="IPR011049">
    <property type="entry name" value="Serralysin-like_metalloprot_C"/>
</dbReference>
<dbReference type="PROSITE" id="PS00330">
    <property type="entry name" value="HEMOLYSIN_CALCIUM"/>
    <property type="match status" value="1"/>
</dbReference>
<keyword evidence="2" id="KW-1185">Reference proteome</keyword>
<comment type="caution">
    <text evidence="1">The sequence shown here is derived from an EMBL/GenBank/DDBJ whole genome shotgun (WGS) entry which is preliminary data.</text>
</comment>
<name>A0A5A9ZTF9_9RHOB</name>
<dbReference type="InterPro" id="IPR018511">
    <property type="entry name" value="Hemolysin-typ_Ca-bd_CS"/>
</dbReference>
<dbReference type="AlphaFoldDB" id="A0A5A9ZTF9"/>
<dbReference type="EMBL" id="VINQ01000002">
    <property type="protein sequence ID" value="KAA0920371.1"/>
    <property type="molecule type" value="Genomic_DNA"/>
</dbReference>
<accession>A0A5A9ZTF9</accession>
<dbReference type="InterPro" id="IPR001343">
    <property type="entry name" value="Hemolysn_Ca-bd"/>
</dbReference>
<dbReference type="Pfam" id="PF00353">
    <property type="entry name" value="HemolysinCabind"/>
    <property type="match status" value="1"/>
</dbReference>